<evidence type="ECO:0000313" key="2">
    <source>
        <dbReference type="Proteomes" id="UP000023152"/>
    </source>
</evidence>
<sequence length="238" mass="27069">MEDQYRKNVWNNKILVHGIIEYYCNTIEEERLGEKTKSTNRWFDGLSKLVLDYLYLPFIWKRDKHGGRAAFIDDWTVTLDSANDGFAILCVDSIIDMAQSKGSLTWEIEIVDAASHFYSNYGFVAVDPITKEPMITNWKGFVNTNIGCAVYFNEWSNCGQVMRNIQGIEKACTSCAIGGSIAKGDVIRFSIDFVEKTCTFTCKNLSFVVFRNISKDLFLMPAIDCRTPVTFKVHLVGN</sequence>
<gene>
    <name evidence="1" type="ORF">RFI_09987</name>
</gene>
<dbReference type="EMBL" id="ASPP01007436">
    <property type="protein sequence ID" value="ETO27144.1"/>
    <property type="molecule type" value="Genomic_DNA"/>
</dbReference>
<dbReference type="Proteomes" id="UP000023152">
    <property type="component" value="Unassembled WGS sequence"/>
</dbReference>
<dbReference type="AlphaFoldDB" id="X6NN53"/>
<proteinExistence type="predicted"/>
<comment type="caution">
    <text evidence="1">The sequence shown here is derived from an EMBL/GenBank/DDBJ whole genome shotgun (WGS) entry which is preliminary data.</text>
</comment>
<organism evidence="1 2">
    <name type="scientific">Reticulomyxa filosa</name>
    <dbReference type="NCBI Taxonomy" id="46433"/>
    <lineage>
        <taxon>Eukaryota</taxon>
        <taxon>Sar</taxon>
        <taxon>Rhizaria</taxon>
        <taxon>Retaria</taxon>
        <taxon>Foraminifera</taxon>
        <taxon>Monothalamids</taxon>
        <taxon>Reticulomyxidae</taxon>
        <taxon>Reticulomyxa</taxon>
    </lineage>
</organism>
<evidence type="ECO:0000313" key="1">
    <source>
        <dbReference type="EMBL" id="ETO27144.1"/>
    </source>
</evidence>
<reference evidence="1 2" key="1">
    <citation type="journal article" date="2013" name="Curr. Biol.">
        <title>The Genome of the Foraminiferan Reticulomyxa filosa.</title>
        <authorList>
            <person name="Glockner G."/>
            <person name="Hulsmann N."/>
            <person name="Schleicher M."/>
            <person name="Noegel A.A."/>
            <person name="Eichinger L."/>
            <person name="Gallinger C."/>
            <person name="Pawlowski J."/>
            <person name="Sierra R."/>
            <person name="Euteneuer U."/>
            <person name="Pillet L."/>
            <person name="Moustafa A."/>
            <person name="Platzer M."/>
            <person name="Groth M."/>
            <person name="Szafranski K."/>
            <person name="Schliwa M."/>
        </authorList>
    </citation>
    <scope>NUCLEOTIDE SEQUENCE [LARGE SCALE GENOMIC DNA]</scope>
</reference>
<name>X6NN53_RETFI</name>
<keyword evidence="2" id="KW-1185">Reference proteome</keyword>
<protein>
    <submittedName>
        <fullName evidence="1">Uncharacterized protein</fullName>
    </submittedName>
</protein>
<accession>X6NN53</accession>